<sequence>MTGQENKLPALVMKMQALLPTLSKSEQKVVGYIIENPEKVIYLSVAELAENSGVSDPTVVRTCQKLGLTGYQDMKVTLAQDLVSPLKSIHEEVNPEDGMQAVLDKVFQSTIHTLTFTHDTIQASDLQAAAEALIGARKILVFGLGGSSAMAADMQHKMMRLGFDATAYHDSHLQAIAACYVDKRDLVFAISHSGSSRNIVDNVRLAKNYGAAVISLTNIGRSPLSKISDIHLSTASVETKYRILAMSSRIAELAVIDTLYTYIGMRTKHNEDYRVEKAMESMKY</sequence>
<dbReference type="InterPro" id="IPR009057">
    <property type="entry name" value="Homeodomain-like_sf"/>
</dbReference>
<dbReference type="Gene3D" id="3.40.50.10490">
    <property type="entry name" value="Glucose-6-phosphate isomerase like protein, domain 1"/>
    <property type="match status" value="1"/>
</dbReference>
<evidence type="ECO:0000256" key="2">
    <source>
        <dbReference type="ARBA" id="ARBA00023125"/>
    </source>
</evidence>
<dbReference type="SUPFAM" id="SSF53697">
    <property type="entry name" value="SIS domain"/>
    <property type="match status" value="1"/>
</dbReference>
<dbReference type="AlphaFoldDB" id="A0A645A196"/>
<dbReference type="InterPro" id="IPR000281">
    <property type="entry name" value="HTH_RpiR"/>
</dbReference>
<evidence type="ECO:0000313" key="6">
    <source>
        <dbReference type="EMBL" id="MPM43594.1"/>
    </source>
</evidence>
<evidence type="ECO:0000256" key="3">
    <source>
        <dbReference type="ARBA" id="ARBA00023163"/>
    </source>
</evidence>
<name>A0A645A196_9ZZZZ</name>
<evidence type="ECO:0000259" key="4">
    <source>
        <dbReference type="PROSITE" id="PS51071"/>
    </source>
</evidence>
<dbReference type="PROSITE" id="PS51071">
    <property type="entry name" value="HTH_RPIR"/>
    <property type="match status" value="1"/>
</dbReference>
<keyword evidence="2" id="KW-0238">DNA-binding</keyword>
<feature type="domain" description="SIS" evidence="5">
    <location>
        <begin position="129"/>
        <end position="269"/>
    </location>
</feature>
<dbReference type="GO" id="GO:0003700">
    <property type="term" value="F:DNA-binding transcription factor activity"/>
    <property type="evidence" value="ECO:0007669"/>
    <property type="project" value="InterPro"/>
</dbReference>
<dbReference type="GO" id="GO:0097367">
    <property type="term" value="F:carbohydrate derivative binding"/>
    <property type="evidence" value="ECO:0007669"/>
    <property type="project" value="InterPro"/>
</dbReference>
<dbReference type="CDD" id="cd05013">
    <property type="entry name" value="SIS_RpiR"/>
    <property type="match status" value="1"/>
</dbReference>
<evidence type="ECO:0000259" key="5">
    <source>
        <dbReference type="PROSITE" id="PS51464"/>
    </source>
</evidence>
<keyword evidence="3" id="KW-0804">Transcription</keyword>
<dbReference type="InterPro" id="IPR001347">
    <property type="entry name" value="SIS_dom"/>
</dbReference>
<dbReference type="GO" id="GO:1901135">
    <property type="term" value="P:carbohydrate derivative metabolic process"/>
    <property type="evidence" value="ECO:0007669"/>
    <property type="project" value="InterPro"/>
</dbReference>
<dbReference type="GO" id="GO:0003677">
    <property type="term" value="F:DNA binding"/>
    <property type="evidence" value="ECO:0007669"/>
    <property type="project" value="UniProtKB-KW"/>
</dbReference>
<feature type="domain" description="HTH rpiR-type" evidence="4">
    <location>
        <begin position="9"/>
        <end position="85"/>
    </location>
</feature>
<dbReference type="EMBL" id="VSSQ01010164">
    <property type="protein sequence ID" value="MPM43594.1"/>
    <property type="molecule type" value="Genomic_DNA"/>
</dbReference>
<dbReference type="PANTHER" id="PTHR30514">
    <property type="entry name" value="GLUCOKINASE"/>
    <property type="match status" value="1"/>
</dbReference>
<dbReference type="PROSITE" id="PS51464">
    <property type="entry name" value="SIS"/>
    <property type="match status" value="1"/>
</dbReference>
<dbReference type="Pfam" id="PF01418">
    <property type="entry name" value="HTH_6"/>
    <property type="match status" value="1"/>
</dbReference>
<reference evidence="6" key="1">
    <citation type="submission" date="2019-08" db="EMBL/GenBank/DDBJ databases">
        <authorList>
            <person name="Kucharzyk K."/>
            <person name="Murdoch R.W."/>
            <person name="Higgins S."/>
            <person name="Loffler F."/>
        </authorList>
    </citation>
    <scope>NUCLEOTIDE SEQUENCE</scope>
</reference>
<dbReference type="InterPro" id="IPR035472">
    <property type="entry name" value="RpiR-like_SIS"/>
</dbReference>
<dbReference type="PANTHER" id="PTHR30514:SF1">
    <property type="entry name" value="HTH-TYPE TRANSCRIPTIONAL REGULATOR HEXR-RELATED"/>
    <property type="match status" value="1"/>
</dbReference>
<dbReference type="Pfam" id="PF01380">
    <property type="entry name" value="SIS"/>
    <property type="match status" value="1"/>
</dbReference>
<gene>
    <name evidence="6" type="primary">ybbH_13</name>
    <name evidence="6" type="ORF">SDC9_90271</name>
</gene>
<keyword evidence="1" id="KW-0805">Transcription regulation</keyword>
<proteinExistence type="predicted"/>
<comment type="caution">
    <text evidence="6">The sequence shown here is derived from an EMBL/GenBank/DDBJ whole genome shotgun (WGS) entry which is preliminary data.</text>
</comment>
<evidence type="ECO:0000256" key="1">
    <source>
        <dbReference type="ARBA" id="ARBA00023015"/>
    </source>
</evidence>
<dbReference type="InterPro" id="IPR046348">
    <property type="entry name" value="SIS_dom_sf"/>
</dbReference>
<accession>A0A645A196</accession>
<dbReference type="InterPro" id="IPR047640">
    <property type="entry name" value="RpiR-like"/>
</dbReference>
<dbReference type="Gene3D" id="1.10.10.10">
    <property type="entry name" value="Winged helix-like DNA-binding domain superfamily/Winged helix DNA-binding domain"/>
    <property type="match status" value="1"/>
</dbReference>
<protein>
    <submittedName>
        <fullName evidence="6">Putative HTH-type transcriptional regulator YbbH</fullName>
    </submittedName>
</protein>
<dbReference type="SUPFAM" id="SSF46689">
    <property type="entry name" value="Homeodomain-like"/>
    <property type="match status" value="1"/>
</dbReference>
<dbReference type="InterPro" id="IPR036388">
    <property type="entry name" value="WH-like_DNA-bd_sf"/>
</dbReference>
<organism evidence="6">
    <name type="scientific">bioreactor metagenome</name>
    <dbReference type="NCBI Taxonomy" id="1076179"/>
    <lineage>
        <taxon>unclassified sequences</taxon>
        <taxon>metagenomes</taxon>
        <taxon>ecological metagenomes</taxon>
    </lineage>
</organism>